<name>A0A2T6ZRC8_TUBBO</name>
<evidence type="ECO:0000313" key="2">
    <source>
        <dbReference type="Proteomes" id="UP000244722"/>
    </source>
</evidence>
<evidence type="ECO:0000313" key="1">
    <source>
        <dbReference type="EMBL" id="PUU78041.1"/>
    </source>
</evidence>
<dbReference type="EMBL" id="NESQ01000130">
    <property type="protein sequence ID" value="PUU78041.1"/>
    <property type="molecule type" value="Genomic_DNA"/>
</dbReference>
<protein>
    <submittedName>
        <fullName evidence="1">Uncharacterized protein</fullName>
    </submittedName>
</protein>
<comment type="caution">
    <text evidence="1">The sequence shown here is derived from an EMBL/GenBank/DDBJ whole genome shotgun (WGS) entry which is preliminary data.</text>
</comment>
<dbReference type="AlphaFoldDB" id="A0A2T6ZRC8"/>
<proteinExistence type="predicted"/>
<reference evidence="1 2" key="1">
    <citation type="submission" date="2017-04" db="EMBL/GenBank/DDBJ databases">
        <title>Draft genome sequence of Tuber borchii Vittad., a whitish edible truffle.</title>
        <authorList>
            <consortium name="DOE Joint Genome Institute"/>
            <person name="Murat C."/>
            <person name="Kuo A."/>
            <person name="Barry K.W."/>
            <person name="Clum A."/>
            <person name="Dockter R.B."/>
            <person name="Fauchery L."/>
            <person name="Iotti M."/>
            <person name="Kohler A."/>
            <person name="Labutti K."/>
            <person name="Lindquist E.A."/>
            <person name="Lipzen A."/>
            <person name="Ohm R.A."/>
            <person name="Wang M."/>
            <person name="Grigoriev I.V."/>
            <person name="Zambonelli A."/>
            <person name="Martin F.M."/>
        </authorList>
    </citation>
    <scope>NUCLEOTIDE SEQUENCE [LARGE SCALE GENOMIC DNA]</scope>
    <source>
        <strain evidence="1 2">Tbo3840</strain>
    </source>
</reference>
<gene>
    <name evidence="1" type="ORF">B9Z19DRAFT_1084866</name>
</gene>
<organism evidence="1 2">
    <name type="scientific">Tuber borchii</name>
    <name type="common">White truffle</name>
    <dbReference type="NCBI Taxonomy" id="42251"/>
    <lineage>
        <taxon>Eukaryota</taxon>
        <taxon>Fungi</taxon>
        <taxon>Dikarya</taxon>
        <taxon>Ascomycota</taxon>
        <taxon>Pezizomycotina</taxon>
        <taxon>Pezizomycetes</taxon>
        <taxon>Pezizales</taxon>
        <taxon>Tuberaceae</taxon>
        <taxon>Tuber</taxon>
    </lineage>
</organism>
<keyword evidence="2" id="KW-1185">Reference proteome</keyword>
<accession>A0A2T6ZRC8</accession>
<sequence>MAVWMMNLSTNDFMMGAAFFLSFLSLFLSSYIFAFTPFFCDSGFLAGSDILHGGPIIYPHESQDPIKPTTKPSYTEPHIDTTNCSVAPVQYRYIPIKPLLVAPHVHHNSEIGPEKNPLFLTLLACDCAI</sequence>
<dbReference type="Proteomes" id="UP000244722">
    <property type="component" value="Unassembled WGS sequence"/>
</dbReference>